<dbReference type="GO" id="GO:0016491">
    <property type="term" value="F:oxidoreductase activity"/>
    <property type="evidence" value="ECO:0007669"/>
    <property type="project" value="UniProtKB-KW"/>
</dbReference>
<dbReference type="HOGENOM" id="CLU_010119_3_1_1"/>
<evidence type="ECO:0000259" key="2">
    <source>
        <dbReference type="PROSITE" id="PS51471"/>
    </source>
</evidence>
<evidence type="ECO:0000256" key="1">
    <source>
        <dbReference type="RuleBase" id="RU003682"/>
    </source>
</evidence>
<keyword evidence="1" id="KW-0560">Oxidoreductase</keyword>
<dbReference type="PANTHER" id="PTHR47990">
    <property type="entry name" value="2-OXOGLUTARATE (2OG) AND FE(II)-DEPENDENT OXYGENASE SUPERFAMILY PROTEIN-RELATED"/>
    <property type="match status" value="1"/>
</dbReference>
<dbReference type="eggNOG" id="KOG0143">
    <property type="taxonomic scope" value="Eukaryota"/>
</dbReference>
<dbReference type="Gramene" id="KQK93805">
    <property type="protein sequence ID" value="KQK93805"/>
    <property type="gene ID" value="SETIT_026631mg"/>
</dbReference>
<keyword evidence="4" id="KW-1185">Reference proteome</keyword>
<name>K3ZJ78_SETIT</name>
<comment type="similarity">
    <text evidence="1">Belongs to the iron/ascorbate-dependent oxidoreductase family.</text>
</comment>
<feature type="domain" description="Fe2OG dioxygenase" evidence="2">
    <location>
        <begin position="154"/>
        <end position="255"/>
    </location>
</feature>
<dbReference type="InterPro" id="IPR044861">
    <property type="entry name" value="IPNS-like_FE2OG_OXY"/>
</dbReference>
<dbReference type="EnsemblPlants" id="KQK93805">
    <property type="protein sequence ID" value="KQK93805"/>
    <property type="gene ID" value="SETIT_026631mg"/>
</dbReference>
<organism evidence="3 4">
    <name type="scientific">Setaria italica</name>
    <name type="common">Foxtail millet</name>
    <name type="synonym">Panicum italicum</name>
    <dbReference type="NCBI Taxonomy" id="4555"/>
    <lineage>
        <taxon>Eukaryota</taxon>
        <taxon>Viridiplantae</taxon>
        <taxon>Streptophyta</taxon>
        <taxon>Embryophyta</taxon>
        <taxon>Tracheophyta</taxon>
        <taxon>Spermatophyta</taxon>
        <taxon>Magnoliopsida</taxon>
        <taxon>Liliopsida</taxon>
        <taxon>Poales</taxon>
        <taxon>Poaceae</taxon>
        <taxon>PACMAD clade</taxon>
        <taxon>Panicoideae</taxon>
        <taxon>Panicodae</taxon>
        <taxon>Paniceae</taxon>
        <taxon>Cenchrinae</taxon>
        <taxon>Setaria</taxon>
    </lineage>
</organism>
<dbReference type="InterPro" id="IPR005123">
    <property type="entry name" value="Oxoglu/Fe-dep_dioxygenase_dom"/>
</dbReference>
<dbReference type="STRING" id="4555.K3ZJ78"/>
<dbReference type="InterPro" id="IPR027443">
    <property type="entry name" value="IPNS-like_sf"/>
</dbReference>
<dbReference type="InterPro" id="IPR050231">
    <property type="entry name" value="Iron_ascorbate_oxido_reductase"/>
</dbReference>
<sequence>MVATLEPQLMEIPAVDLHGIEPRSQGWEEAKASVTASMVAHGFVVVRHGGALGPDLRRALFGHAMPELFALPVEAKQRTVSRWGPFKSYLGNAPGLVRESLRVEDAADAARVVNSPTSCGRCRNMVELQRTVLRMTLEGLGVREDHIQLILGSHTHAVRLSRYGVPEDTATGMSVRAHHDGGMLTVVVQHEVEGLEVQAGGDGRWLAAPTEPDTFTCLAGKLLTVVTNGRVPACFHRVRTPSNRERYSVLFLCRPRDGAVVSAMDELVDAEHPLVYNPCNLDDYGEFRKSEEGRKSSDPLRAFCGVETAAQGEYREYGHYLFYQ</sequence>
<evidence type="ECO:0000313" key="4">
    <source>
        <dbReference type="Proteomes" id="UP000004995"/>
    </source>
</evidence>
<accession>K3ZJ78</accession>
<dbReference type="EMBL" id="AGNK02004672">
    <property type="status" value="NOT_ANNOTATED_CDS"/>
    <property type="molecule type" value="Genomic_DNA"/>
</dbReference>
<keyword evidence="1" id="KW-0479">Metal-binding</keyword>
<evidence type="ECO:0000313" key="3">
    <source>
        <dbReference type="EnsemblPlants" id="KQK93805"/>
    </source>
</evidence>
<reference evidence="4" key="1">
    <citation type="journal article" date="2012" name="Nat. Biotechnol.">
        <title>Reference genome sequence of the model plant Setaria.</title>
        <authorList>
            <person name="Bennetzen J.L."/>
            <person name="Schmutz J."/>
            <person name="Wang H."/>
            <person name="Percifield R."/>
            <person name="Hawkins J."/>
            <person name="Pontaroli A.C."/>
            <person name="Estep M."/>
            <person name="Feng L."/>
            <person name="Vaughn J.N."/>
            <person name="Grimwood J."/>
            <person name="Jenkins J."/>
            <person name="Barry K."/>
            <person name="Lindquist E."/>
            <person name="Hellsten U."/>
            <person name="Deshpande S."/>
            <person name="Wang X."/>
            <person name="Wu X."/>
            <person name="Mitros T."/>
            <person name="Triplett J."/>
            <person name="Yang X."/>
            <person name="Ye C.Y."/>
            <person name="Mauro-Herrera M."/>
            <person name="Wang L."/>
            <person name="Li P."/>
            <person name="Sharma M."/>
            <person name="Sharma R."/>
            <person name="Ronald P.C."/>
            <person name="Panaud O."/>
            <person name="Kellogg E.A."/>
            <person name="Brutnell T.P."/>
            <person name="Doust A.N."/>
            <person name="Tuskan G.A."/>
            <person name="Rokhsar D."/>
            <person name="Devos K.M."/>
        </authorList>
    </citation>
    <scope>NUCLEOTIDE SEQUENCE [LARGE SCALE GENOMIC DNA]</scope>
    <source>
        <strain evidence="4">cv. Yugu1</strain>
    </source>
</reference>
<keyword evidence="1" id="KW-0408">Iron</keyword>
<protein>
    <recommendedName>
        <fullName evidence="2">Fe2OG dioxygenase domain-containing protein</fullName>
    </recommendedName>
</protein>
<dbReference type="Proteomes" id="UP000004995">
    <property type="component" value="Unassembled WGS sequence"/>
</dbReference>
<proteinExistence type="inferred from homology"/>
<dbReference type="Gene3D" id="2.60.120.330">
    <property type="entry name" value="B-lactam Antibiotic, Isopenicillin N Synthase, Chain"/>
    <property type="match status" value="1"/>
</dbReference>
<dbReference type="InParanoid" id="K3ZJ78"/>
<dbReference type="Pfam" id="PF03171">
    <property type="entry name" value="2OG-FeII_Oxy"/>
    <property type="match status" value="1"/>
</dbReference>
<dbReference type="SUPFAM" id="SSF51197">
    <property type="entry name" value="Clavaminate synthase-like"/>
    <property type="match status" value="1"/>
</dbReference>
<dbReference type="GO" id="GO:0046872">
    <property type="term" value="F:metal ion binding"/>
    <property type="evidence" value="ECO:0007669"/>
    <property type="project" value="UniProtKB-KW"/>
</dbReference>
<dbReference type="PROSITE" id="PS51471">
    <property type="entry name" value="FE2OG_OXY"/>
    <property type="match status" value="1"/>
</dbReference>
<dbReference type="AlphaFoldDB" id="K3ZJ78"/>
<reference evidence="3" key="2">
    <citation type="submission" date="2018-08" db="UniProtKB">
        <authorList>
            <consortium name="EnsemblPlants"/>
        </authorList>
    </citation>
    <scope>IDENTIFICATION</scope>
    <source>
        <strain evidence="3">Yugu1</strain>
    </source>
</reference>
<dbReference type="OMA" id="GESFSIW"/>